<keyword evidence="1" id="KW-0812">Transmembrane</keyword>
<dbReference type="EMBL" id="OIVN01000433">
    <property type="protein sequence ID" value="SPC80111.1"/>
    <property type="molecule type" value="Genomic_DNA"/>
</dbReference>
<gene>
    <name evidence="3" type="ORF">FSB_LOCUS18237</name>
    <name evidence="2" type="ORF">FSB_LOCUS7993</name>
</gene>
<dbReference type="PANTHER" id="PTHR31170">
    <property type="entry name" value="BNAC04G53230D PROTEIN"/>
    <property type="match status" value="1"/>
</dbReference>
<dbReference type="AlphaFoldDB" id="A0A2N9EZP1"/>
<accession>A0A2N9EZP1</accession>
<reference evidence="2" key="1">
    <citation type="submission" date="2018-02" db="EMBL/GenBank/DDBJ databases">
        <authorList>
            <person name="Cohen D.B."/>
            <person name="Kent A.D."/>
        </authorList>
    </citation>
    <scope>NUCLEOTIDE SEQUENCE</scope>
</reference>
<keyword evidence="1" id="KW-1133">Transmembrane helix</keyword>
<dbReference type="EMBL" id="OIVN01001141">
    <property type="protein sequence ID" value="SPC90355.1"/>
    <property type="molecule type" value="Genomic_DNA"/>
</dbReference>
<protein>
    <submittedName>
        <fullName evidence="2">Uncharacterized protein</fullName>
    </submittedName>
</protein>
<sequence>MDKVGSASSSLTEVQHHQCINVVHDIQEKLEKLEPPISVECCIYKVPDYLRKSKSKEEHYTPQVISIGPFHHNNPMFETMEQRKLRYLKYFMQRANNIRLEDLVSTIKEHEESVRHFYAETIHLGSDEFVKIILVDAIFILELFWRYHYNDWTSDDNGATLEPWLTSAIRSDLILLENQLPFFVLEKLFNVALKHDPQYSPLLFQVITFVYFQFYNTQNIAPKRDFKIKHFLDLLRTFWLPDPYQNLPKRSPTAVTHLYTATQLHEAGLVFKPVSSRSCLFDIKFRKGALEMPPLTLDNSSESLYRNLLALEQCHYPNEAYITDYFILLGFLISTSKDVNLLVRKGVVVNLLANKDAAKTLVNNLVTNIIYADMNNVYSEACNGLKAFYDKPWHSWKATLRREYFSTPWRIVSTIAAVILLVLTLLQTGYTMIPQK</sequence>
<feature type="transmembrane region" description="Helical" evidence="1">
    <location>
        <begin position="409"/>
        <end position="433"/>
    </location>
</feature>
<evidence type="ECO:0000313" key="2">
    <source>
        <dbReference type="EMBL" id="SPC80111.1"/>
    </source>
</evidence>
<evidence type="ECO:0000256" key="1">
    <source>
        <dbReference type="SAM" id="Phobius"/>
    </source>
</evidence>
<keyword evidence="1" id="KW-0472">Membrane</keyword>
<dbReference type="PANTHER" id="PTHR31170:SF9">
    <property type="entry name" value="PROTEIN, PUTATIVE (DUF247)-RELATED"/>
    <property type="match status" value="1"/>
</dbReference>
<dbReference type="Pfam" id="PF03140">
    <property type="entry name" value="DUF247"/>
    <property type="match status" value="1"/>
</dbReference>
<dbReference type="InterPro" id="IPR004158">
    <property type="entry name" value="DUF247_pln"/>
</dbReference>
<name>A0A2N9EZP1_FAGSY</name>
<organism evidence="2">
    <name type="scientific">Fagus sylvatica</name>
    <name type="common">Beechnut</name>
    <dbReference type="NCBI Taxonomy" id="28930"/>
    <lineage>
        <taxon>Eukaryota</taxon>
        <taxon>Viridiplantae</taxon>
        <taxon>Streptophyta</taxon>
        <taxon>Embryophyta</taxon>
        <taxon>Tracheophyta</taxon>
        <taxon>Spermatophyta</taxon>
        <taxon>Magnoliopsida</taxon>
        <taxon>eudicotyledons</taxon>
        <taxon>Gunneridae</taxon>
        <taxon>Pentapetalae</taxon>
        <taxon>rosids</taxon>
        <taxon>fabids</taxon>
        <taxon>Fagales</taxon>
        <taxon>Fagaceae</taxon>
        <taxon>Fagus</taxon>
    </lineage>
</organism>
<evidence type="ECO:0000313" key="3">
    <source>
        <dbReference type="EMBL" id="SPC90355.1"/>
    </source>
</evidence>
<proteinExistence type="predicted"/>